<comment type="caution">
    <text evidence="1">The sequence shown here is derived from an EMBL/GenBank/DDBJ whole genome shotgun (WGS) entry which is preliminary data.</text>
</comment>
<accession>A0A927R061</accession>
<evidence type="ECO:0000313" key="2">
    <source>
        <dbReference type="Proteomes" id="UP000649753"/>
    </source>
</evidence>
<keyword evidence="2" id="KW-1185">Reference proteome</keyword>
<dbReference type="RefSeq" id="WP_192767997.1">
    <property type="nucleotide sequence ID" value="NZ_JADBEB010000001.1"/>
</dbReference>
<protein>
    <submittedName>
        <fullName evidence="1">Nucleoside-diphosphate-sugar epimerase</fullName>
    </submittedName>
</protein>
<name>A0A927R061_9ACTN</name>
<dbReference type="Gene3D" id="3.40.50.720">
    <property type="entry name" value="NAD(P)-binding Rossmann-like Domain"/>
    <property type="match status" value="1"/>
</dbReference>
<dbReference type="InterPro" id="IPR036291">
    <property type="entry name" value="NAD(P)-bd_dom_sf"/>
</dbReference>
<evidence type="ECO:0000313" key="1">
    <source>
        <dbReference type="EMBL" id="MBE1488308.1"/>
    </source>
</evidence>
<dbReference type="Proteomes" id="UP000649753">
    <property type="component" value="Unassembled WGS sequence"/>
</dbReference>
<sequence>MDILILGGTAWLGREIARQAVDRSHTVGCLARGHSGQPAPGARLLAADRRDPTAYDDARNQSWDAVVEVSWQPGFVRAALAALAAQAGHWTYVSSGNAYAAFDTPGADESFPLREPTDQDEVGRELYGEAKVASEQASAAALGDRLLIARSGLIGGPGDPSGRSGAWVTRAARAPGEPMLVPDTPDLPTQVVDVRDQAAWILDCAERGTIGAYDVVGPTVPFGEWVELCRRIGDHTGPVVHVPQQWLLGQDVKQYMGADSLAMWVVEQGWEGWSARTGAAAVAAGLRHRDRAELVTDILDYERAEGLDRPRGAGLSPQRERALLAAYRSVAAPRSVSRRPGGRR</sequence>
<dbReference type="EMBL" id="JADBEB010000001">
    <property type="protein sequence ID" value="MBE1488308.1"/>
    <property type="molecule type" value="Genomic_DNA"/>
</dbReference>
<dbReference type="SUPFAM" id="SSF51735">
    <property type="entry name" value="NAD(P)-binding Rossmann-fold domains"/>
    <property type="match status" value="1"/>
</dbReference>
<proteinExistence type="predicted"/>
<gene>
    <name evidence="1" type="ORF">H4W31_003946</name>
</gene>
<organism evidence="1 2">
    <name type="scientific">Plantactinospora soyae</name>
    <dbReference type="NCBI Taxonomy" id="1544732"/>
    <lineage>
        <taxon>Bacteria</taxon>
        <taxon>Bacillati</taxon>
        <taxon>Actinomycetota</taxon>
        <taxon>Actinomycetes</taxon>
        <taxon>Micromonosporales</taxon>
        <taxon>Micromonosporaceae</taxon>
        <taxon>Plantactinospora</taxon>
    </lineage>
</organism>
<dbReference type="AlphaFoldDB" id="A0A927R061"/>
<reference evidence="1" key="1">
    <citation type="submission" date="2020-10" db="EMBL/GenBank/DDBJ databases">
        <title>Sequencing the genomes of 1000 actinobacteria strains.</title>
        <authorList>
            <person name="Klenk H.-P."/>
        </authorList>
    </citation>
    <scope>NUCLEOTIDE SEQUENCE</scope>
    <source>
        <strain evidence="1">DSM 46832</strain>
    </source>
</reference>